<name>A0A0C9ZRD7_9AGAM</name>
<dbReference type="EMBL" id="KN833713">
    <property type="protein sequence ID" value="KIK24822.1"/>
    <property type="molecule type" value="Genomic_DNA"/>
</dbReference>
<proteinExistence type="predicted"/>
<reference evidence="1 2" key="1">
    <citation type="submission" date="2014-04" db="EMBL/GenBank/DDBJ databases">
        <authorList>
            <consortium name="DOE Joint Genome Institute"/>
            <person name="Kuo A."/>
            <person name="Kohler A."/>
            <person name="Costa M.D."/>
            <person name="Nagy L.G."/>
            <person name="Floudas D."/>
            <person name="Copeland A."/>
            <person name="Barry K.W."/>
            <person name="Cichocki N."/>
            <person name="Veneault-Fourrey C."/>
            <person name="LaButti K."/>
            <person name="Lindquist E.A."/>
            <person name="Lipzen A."/>
            <person name="Lundell T."/>
            <person name="Morin E."/>
            <person name="Murat C."/>
            <person name="Sun H."/>
            <person name="Tunlid A."/>
            <person name="Henrissat B."/>
            <person name="Grigoriev I.V."/>
            <person name="Hibbett D.S."/>
            <person name="Martin F."/>
            <person name="Nordberg H.P."/>
            <person name="Cantor M.N."/>
            <person name="Hua S.X."/>
        </authorList>
    </citation>
    <scope>NUCLEOTIDE SEQUENCE [LARGE SCALE GENOMIC DNA]</scope>
    <source>
        <strain evidence="1 2">441</strain>
    </source>
</reference>
<sequence length="62" mass="7007">MMGRALYSCQIRLGSWYVLAPVLEASAFPWCSSNNAIVTATCNCRLQLAPFRTCQDFSEDLW</sequence>
<accession>A0A0C9ZRD7</accession>
<dbReference type="HOGENOM" id="CLU_2905036_0_0_1"/>
<evidence type="ECO:0000313" key="2">
    <source>
        <dbReference type="Proteomes" id="UP000054018"/>
    </source>
</evidence>
<gene>
    <name evidence="1" type="ORF">PISMIDRAFT_677933</name>
</gene>
<dbReference type="AlphaFoldDB" id="A0A0C9ZRD7"/>
<keyword evidence="2" id="KW-1185">Reference proteome</keyword>
<dbReference type="Proteomes" id="UP000054018">
    <property type="component" value="Unassembled WGS sequence"/>
</dbReference>
<organism evidence="1 2">
    <name type="scientific">Pisolithus microcarpus 441</name>
    <dbReference type="NCBI Taxonomy" id="765257"/>
    <lineage>
        <taxon>Eukaryota</taxon>
        <taxon>Fungi</taxon>
        <taxon>Dikarya</taxon>
        <taxon>Basidiomycota</taxon>
        <taxon>Agaricomycotina</taxon>
        <taxon>Agaricomycetes</taxon>
        <taxon>Agaricomycetidae</taxon>
        <taxon>Boletales</taxon>
        <taxon>Sclerodermatineae</taxon>
        <taxon>Pisolithaceae</taxon>
        <taxon>Pisolithus</taxon>
    </lineage>
</organism>
<reference evidence="2" key="2">
    <citation type="submission" date="2015-01" db="EMBL/GenBank/DDBJ databases">
        <title>Evolutionary Origins and Diversification of the Mycorrhizal Mutualists.</title>
        <authorList>
            <consortium name="DOE Joint Genome Institute"/>
            <consortium name="Mycorrhizal Genomics Consortium"/>
            <person name="Kohler A."/>
            <person name="Kuo A."/>
            <person name="Nagy L.G."/>
            <person name="Floudas D."/>
            <person name="Copeland A."/>
            <person name="Barry K.W."/>
            <person name="Cichocki N."/>
            <person name="Veneault-Fourrey C."/>
            <person name="LaButti K."/>
            <person name="Lindquist E.A."/>
            <person name="Lipzen A."/>
            <person name="Lundell T."/>
            <person name="Morin E."/>
            <person name="Murat C."/>
            <person name="Riley R."/>
            <person name="Ohm R."/>
            <person name="Sun H."/>
            <person name="Tunlid A."/>
            <person name="Henrissat B."/>
            <person name="Grigoriev I.V."/>
            <person name="Hibbett D.S."/>
            <person name="Martin F."/>
        </authorList>
    </citation>
    <scope>NUCLEOTIDE SEQUENCE [LARGE SCALE GENOMIC DNA]</scope>
    <source>
        <strain evidence="2">441</strain>
    </source>
</reference>
<evidence type="ECO:0000313" key="1">
    <source>
        <dbReference type="EMBL" id="KIK24822.1"/>
    </source>
</evidence>
<protein>
    <submittedName>
        <fullName evidence="1">Uncharacterized protein</fullName>
    </submittedName>
</protein>